<dbReference type="Pfam" id="PF01215">
    <property type="entry name" value="COX5B"/>
    <property type="match status" value="1"/>
</dbReference>
<keyword evidence="2 3" id="KW-0862">Zinc</keyword>
<dbReference type="InterPro" id="IPR002124">
    <property type="entry name" value="Cyt_c_oxidase_su5b"/>
</dbReference>
<dbReference type="SUPFAM" id="SSF57802">
    <property type="entry name" value="Rubredoxin-like"/>
    <property type="match status" value="1"/>
</dbReference>
<evidence type="ECO:0000256" key="2">
    <source>
        <dbReference type="ARBA" id="ARBA00022833"/>
    </source>
</evidence>
<dbReference type="InterPro" id="IPR036972">
    <property type="entry name" value="Cyt_c_oxidase_su5b_sf"/>
</dbReference>
<dbReference type="GO" id="GO:0046872">
    <property type="term" value="F:metal ion binding"/>
    <property type="evidence" value="ECO:0007669"/>
    <property type="project" value="UniProtKB-KW"/>
</dbReference>
<evidence type="ECO:0000313" key="5">
    <source>
        <dbReference type="Proteomes" id="UP001620645"/>
    </source>
</evidence>
<organism evidence="4 5">
    <name type="scientific">Heterodera schachtii</name>
    <name type="common">Sugarbeet cyst nematode worm</name>
    <name type="synonym">Tylenchus schachtii</name>
    <dbReference type="NCBI Taxonomy" id="97005"/>
    <lineage>
        <taxon>Eukaryota</taxon>
        <taxon>Metazoa</taxon>
        <taxon>Ecdysozoa</taxon>
        <taxon>Nematoda</taxon>
        <taxon>Chromadorea</taxon>
        <taxon>Rhabditida</taxon>
        <taxon>Tylenchina</taxon>
        <taxon>Tylenchomorpha</taxon>
        <taxon>Tylenchoidea</taxon>
        <taxon>Heteroderidae</taxon>
        <taxon>Heteroderinae</taxon>
        <taxon>Heterodera</taxon>
    </lineage>
</organism>
<name>A0ABD2I319_HETSC</name>
<feature type="binding site" evidence="3">
    <location>
        <position position="114"/>
    </location>
    <ligand>
        <name>Zn(2+)</name>
        <dbReference type="ChEBI" id="CHEBI:29105"/>
    </ligand>
</feature>
<sequence length="131" mass="15267">MNRLLSGRSLLPKIMRNFSHSNRLAASEADPEHYGYFPDPTEQTWGMEREMLAARLKGEDRYSPKIYYRAEHSTKEVPNVVRVHLEDKVVGCLCEHDGDHVNYWHIRKGDTKRCECGHWFKGVQADTDSFD</sequence>
<evidence type="ECO:0000256" key="3">
    <source>
        <dbReference type="PIRSR" id="PIRSR602124-1"/>
    </source>
</evidence>
<evidence type="ECO:0000256" key="1">
    <source>
        <dbReference type="ARBA" id="ARBA00022723"/>
    </source>
</evidence>
<dbReference type="PANTHER" id="PTHR10122:SF0">
    <property type="entry name" value="CYTOCHROME C OXIDASE SUBUNIT 5B, ISOFORM A-RELATED"/>
    <property type="match status" value="1"/>
</dbReference>
<feature type="binding site" evidence="3">
    <location>
        <position position="116"/>
    </location>
    <ligand>
        <name>Zn(2+)</name>
        <dbReference type="ChEBI" id="CHEBI:29105"/>
    </ligand>
</feature>
<dbReference type="Gene3D" id="2.60.11.10">
    <property type="entry name" value="Cytochrome c oxidase, subunit Vb"/>
    <property type="match status" value="1"/>
</dbReference>
<dbReference type="PANTHER" id="PTHR10122">
    <property type="entry name" value="CYTOCHROME C OXIDASE SUBUNIT 5B, MITOCHONDRIAL"/>
    <property type="match status" value="1"/>
</dbReference>
<accession>A0ABD2I319</accession>
<dbReference type="AlphaFoldDB" id="A0ABD2I319"/>
<evidence type="ECO:0000313" key="4">
    <source>
        <dbReference type="EMBL" id="KAL3074899.1"/>
    </source>
</evidence>
<feature type="binding site" evidence="3">
    <location>
        <position position="92"/>
    </location>
    <ligand>
        <name>Zn(2+)</name>
        <dbReference type="ChEBI" id="CHEBI:29105"/>
    </ligand>
</feature>
<protein>
    <submittedName>
        <fullName evidence="4">Uncharacterized protein</fullName>
    </submittedName>
</protein>
<dbReference type="EMBL" id="JBICCN010000356">
    <property type="protein sequence ID" value="KAL3074899.1"/>
    <property type="molecule type" value="Genomic_DNA"/>
</dbReference>
<comment type="caution">
    <text evidence="4">The sequence shown here is derived from an EMBL/GenBank/DDBJ whole genome shotgun (WGS) entry which is preliminary data.</text>
</comment>
<reference evidence="4 5" key="1">
    <citation type="submission" date="2024-10" db="EMBL/GenBank/DDBJ databases">
        <authorList>
            <person name="Kim D."/>
        </authorList>
    </citation>
    <scope>NUCLEOTIDE SEQUENCE [LARGE SCALE GENOMIC DNA]</scope>
    <source>
        <strain evidence="4">Taebaek</strain>
    </source>
</reference>
<keyword evidence="1 3" id="KW-0479">Metal-binding</keyword>
<gene>
    <name evidence="4" type="ORF">niasHS_014344</name>
</gene>
<feature type="binding site" evidence="3">
    <location>
        <position position="94"/>
    </location>
    <ligand>
        <name>Zn(2+)</name>
        <dbReference type="ChEBI" id="CHEBI:29105"/>
    </ligand>
</feature>
<dbReference type="Proteomes" id="UP001620645">
    <property type="component" value="Unassembled WGS sequence"/>
</dbReference>
<keyword evidence="5" id="KW-1185">Reference proteome</keyword>
<proteinExistence type="predicted"/>
<dbReference type="PROSITE" id="PS51359">
    <property type="entry name" value="COX5B_2"/>
    <property type="match status" value="1"/>
</dbReference>